<dbReference type="RefSeq" id="WP_059080590.1">
    <property type="nucleotide sequence ID" value="NZ_BCMM01000013.1"/>
</dbReference>
<organism evidence="3 4">
    <name type="scientific">Streptomyces scabiei</name>
    <dbReference type="NCBI Taxonomy" id="1930"/>
    <lineage>
        <taxon>Bacteria</taxon>
        <taxon>Bacillati</taxon>
        <taxon>Actinomycetota</taxon>
        <taxon>Actinomycetes</taxon>
        <taxon>Kitasatosporales</taxon>
        <taxon>Streptomycetaceae</taxon>
        <taxon>Streptomyces</taxon>
    </lineage>
</organism>
<accession>A0A100JNL0</accession>
<evidence type="ECO:0000313" key="3">
    <source>
        <dbReference type="EMBL" id="GAQ62831.1"/>
    </source>
</evidence>
<keyword evidence="3" id="KW-0378">Hydrolase</keyword>
<dbReference type="GO" id="GO:0016787">
    <property type="term" value="F:hydrolase activity"/>
    <property type="evidence" value="ECO:0007669"/>
    <property type="project" value="UniProtKB-KW"/>
</dbReference>
<feature type="signal peptide" evidence="1">
    <location>
        <begin position="1"/>
        <end position="20"/>
    </location>
</feature>
<dbReference type="InterPro" id="IPR036514">
    <property type="entry name" value="SGNH_hydro_sf"/>
</dbReference>
<reference evidence="4" key="3">
    <citation type="submission" date="2016-02" db="EMBL/GenBank/DDBJ databases">
        <title>Draft genome of pathogenic Streptomyces sp. in Japan.</title>
        <authorList>
            <person name="Tomihama T."/>
            <person name="Ikenaga M."/>
            <person name="Sakai M."/>
            <person name="Okubo T."/>
            <person name="Ikeda S."/>
        </authorList>
    </citation>
    <scope>NUCLEOTIDE SEQUENCE [LARGE SCALE GENOMIC DNA]</scope>
    <source>
        <strain evidence="4">S58</strain>
    </source>
</reference>
<dbReference type="Gene3D" id="3.40.50.1110">
    <property type="entry name" value="SGNH hydrolase"/>
    <property type="match status" value="1"/>
</dbReference>
<comment type="caution">
    <text evidence="3">The sequence shown here is derived from an EMBL/GenBank/DDBJ whole genome shotgun (WGS) entry which is preliminary data.</text>
</comment>
<dbReference type="PANTHER" id="PTHR43784:SF2">
    <property type="entry name" value="GDSL-LIKE LIPASE_ACYLHYDROLASE, PUTATIVE (AFU_ORTHOLOGUE AFUA_2G00820)-RELATED"/>
    <property type="match status" value="1"/>
</dbReference>
<sequence>MLTTCVLALALVVASSAVVALVERPRRTDGTGTGGTASTARHWVNTWSAMPQLTEPANMPPAPFTGERAVLVDTTLRQTVRVSTGGDRVRLRFSNAFGGSALPLTAVTVALPLDGRAGVAAIEPGTSRTVMFSGRRSTTVPVGAQVVSDPLDLTLAPATVLTVTAYLAEGQASLALTSHPGSRTTSYLRHGDGTEDADLPGATPTNHWYLLSDIEVLSRRATTSVAVLGDSLTDGRGSTTNGNNRWPDQLFDRLQQRPGTRHLAVVNLAAGGNRVLNDGLGPNALARLDRDILAHSAVEQLIVFEGVNDLGTAEATPAAQQRVTADLVAAYEQIIVRAHAQGIRVYGATLLPFGGNTPYDDPAGHREAARQAVNTWIRTSGRFDAVLDFDRAVRDPENPGRLQPGLHDGDWLHLNPEGYRILAGTVPARLLQRG</sequence>
<protein>
    <submittedName>
        <fullName evidence="3">GDSL-like Lipase/Acylhydrolase</fullName>
    </submittedName>
</protein>
<dbReference type="Proteomes" id="UP000067448">
    <property type="component" value="Unassembled WGS sequence"/>
</dbReference>
<proteinExistence type="predicted"/>
<feature type="domain" description="SGNH hydrolase-type esterase" evidence="2">
    <location>
        <begin position="227"/>
        <end position="421"/>
    </location>
</feature>
<dbReference type="Pfam" id="PF13472">
    <property type="entry name" value="Lipase_GDSL_2"/>
    <property type="match status" value="1"/>
</dbReference>
<reference evidence="3 4" key="2">
    <citation type="journal article" date="2016" name="Genome Announc.">
        <title>Draft Genome Sequences of Streptomyces scabiei S58, Streptomyces turgidiscabies T45, and Streptomyces acidiscabies a10, the Pathogens of Potato Common Scab, Isolated in Japan.</title>
        <authorList>
            <person name="Tomihama T."/>
            <person name="Nishi Y."/>
            <person name="Sakai M."/>
            <person name="Ikenaga M."/>
            <person name="Okubo T."/>
            <person name="Ikeda S."/>
        </authorList>
    </citation>
    <scope>NUCLEOTIDE SEQUENCE [LARGE SCALE GENOMIC DNA]</scope>
    <source>
        <strain evidence="3 4">S58</strain>
    </source>
</reference>
<evidence type="ECO:0000313" key="4">
    <source>
        <dbReference type="Proteomes" id="UP000067448"/>
    </source>
</evidence>
<dbReference type="EMBL" id="BCMM01000013">
    <property type="protein sequence ID" value="GAQ62831.1"/>
    <property type="molecule type" value="Genomic_DNA"/>
</dbReference>
<evidence type="ECO:0000256" key="1">
    <source>
        <dbReference type="SAM" id="SignalP"/>
    </source>
</evidence>
<dbReference type="CDD" id="cd01830">
    <property type="entry name" value="XynE_like"/>
    <property type="match status" value="1"/>
</dbReference>
<name>A0A100JNL0_STRSC</name>
<evidence type="ECO:0000259" key="2">
    <source>
        <dbReference type="Pfam" id="PF13472"/>
    </source>
</evidence>
<dbReference type="PANTHER" id="PTHR43784">
    <property type="entry name" value="GDSL-LIKE LIPASE/ACYLHYDROLASE, PUTATIVE (AFU_ORTHOLOGUE AFUA_2G00820)-RELATED"/>
    <property type="match status" value="1"/>
</dbReference>
<reference evidence="4" key="1">
    <citation type="submission" date="2015-11" db="EMBL/GenBank/DDBJ databases">
        <authorList>
            <consortium name="Cross-ministerial Strategic Innovation Promotion Program (SIP) consortium"/>
            <person name="Tomihama T."/>
            <person name="Ikenaga M."/>
            <person name="Sakai M."/>
            <person name="Okubo T."/>
            <person name="Ikeda S."/>
        </authorList>
    </citation>
    <scope>NUCLEOTIDE SEQUENCE [LARGE SCALE GENOMIC DNA]</scope>
    <source>
        <strain evidence="4">S58</strain>
    </source>
</reference>
<keyword evidence="1" id="KW-0732">Signal</keyword>
<dbReference type="InterPro" id="IPR053140">
    <property type="entry name" value="GDSL_Rv0518-like"/>
</dbReference>
<dbReference type="OrthoDB" id="1828825at2"/>
<dbReference type="AlphaFoldDB" id="A0A100JNL0"/>
<feature type="chain" id="PRO_5039266158" evidence="1">
    <location>
        <begin position="21"/>
        <end position="434"/>
    </location>
</feature>
<dbReference type="InterPro" id="IPR013830">
    <property type="entry name" value="SGNH_hydro"/>
</dbReference>
<gene>
    <name evidence="3" type="ORF">SsS58_03203</name>
</gene>
<dbReference type="SUPFAM" id="SSF52266">
    <property type="entry name" value="SGNH hydrolase"/>
    <property type="match status" value="1"/>
</dbReference>